<protein>
    <submittedName>
        <fullName evidence="13">Uncharacterized protein</fullName>
    </submittedName>
</protein>
<feature type="compositionally biased region" description="Acidic residues" evidence="10">
    <location>
        <begin position="656"/>
        <end position="676"/>
    </location>
</feature>
<dbReference type="InterPro" id="IPR050628">
    <property type="entry name" value="SNF2_RAD54_helicase_TF"/>
</dbReference>
<dbReference type="InterPro" id="IPR001650">
    <property type="entry name" value="Helicase_C-like"/>
</dbReference>
<feature type="region of interest" description="Disordered" evidence="10">
    <location>
        <begin position="570"/>
        <end position="679"/>
    </location>
</feature>
<evidence type="ECO:0000259" key="11">
    <source>
        <dbReference type="PROSITE" id="PS50089"/>
    </source>
</evidence>
<dbReference type="InterPro" id="IPR013083">
    <property type="entry name" value="Znf_RING/FYVE/PHD"/>
</dbReference>
<dbReference type="GO" id="GO:0016787">
    <property type="term" value="F:hydrolase activity"/>
    <property type="evidence" value="ECO:0007669"/>
    <property type="project" value="UniProtKB-KW"/>
</dbReference>
<evidence type="ECO:0000256" key="6">
    <source>
        <dbReference type="ARBA" id="ARBA00022806"/>
    </source>
</evidence>
<evidence type="ECO:0000256" key="8">
    <source>
        <dbReference type="ARBA" id="ARBA00022840"/>
    </source>
</evidence>
<dbReference type="GeneID" id="37271687"/>
<dbReference type="InterPro" id="IPR027417">
    <property type="entry name" value="P-loop_NTPase"/>
</dbReference>
<dbReference type="Proteomes" id="UP000245946">
    <property type="component" value="Unassembled WGS sequence"/>
</dbReference>
<keyword evidence="8" id="KW-0067">ATP-binding</keyword>
<dbReference type="PROSITE" id="PS51194">
    <property type="entry name" value="HELICASE_CTER"/>
    <property type="match status" value="1"/>
</dbReference>
<keyword evidence="3" id="KW-0547">Nucleotide-binding</keyword>
<dbReference type="CDD" id="cd18793">
    <property type="entry name" value="SF2_C_SNF"/>
    <property type="match status" value="1"/>
</dbReference>
<dbReference type="PROSITE" id="PS50089">
    <property type="entry name" value="ZF_RING_2"/>
    <property type="match status" value="1"/>
</dbReference>
<feature type="region of interest" description="Disordered" evidence="10">
    <location>
        <begin position="800"/>
        <end position="842"/>
    </location>
</feature>
<reference evidence="13 14" key="1">
    <citation type="journal article" date="2018" name="Mol. Biol. Evol.">
        <title>Broad Genomic Sampling Reveals a Smut Pathogenic Ancestry of the Fungal Clade Ustilaginomycotina.</title>
        <authorList>
            <person name="Kijpornyongpan T."/>
            <person name="Mondo S.J."/>
            <person name="Barry K."/>
            <person name="Sandor L."/>
            <person name="Lee J."/>
            <person name="Lipzen A."/>
            <person name="Pangilinan J."/>
            <person name="LaButti K."/>
            <person name="Hainaut M."/>
            <person name="Henrissat B."/>
            <person name="Grigoriev I.V."/>
            <person name="Spatafora J.W."/>
            <person name="Aime M.C."/>
        </authorList>
    </citation>
    <scope>NUCLEOTIDE SEQUENCE [LARGE SCALE GENOMIC DNA]</scope>
    <source>
        <strain evidence="13 14">MCA 4186</strain>
    </source>
</reference>
<dbReference type="GO" id="GO:0008094">
    <property type="term" value="F:ATP-dependent activity, acting on DNA"/>
    <property type="evidence" value="ECO:0007669"/>
    <property type="project" value="TreeGrafter"/>
</dbReference>
<keyword evidence="4 9" id="KW-0863">Zinc-finger</keyword>
<dbReference type="PROSITE" id="PS00518">
    <property type="entry name" value="ZF_RING_1"/>
    <property type="match status" value="1"/>
</dbReference>
<dbReference type="GO" id="GO:0006281">
    <property type="term" value="P:DNA repair"/>
    <property type="evidence" value="ECO:0007669"/>
    <property type="project" value="TreeGrafter"/>
</dbReference>
<dbReference type="PANTHER" id="PTHR45626">
    <property type="entry name" value="TRANSCRIPTION TERMINATION FACTOR 2-RELATED"/>
    <property type="match status" value="1"/>
</dbReference>
<dbReference type="SMART" id="SM00487">
    <property type="entry name" value="DEXDc"/>
    <property type="match status" value="1"/>
</dbReference>
<gene>
    <name evidence="13" type="ORF">FA09DRAFT_338782</name>
</gene>
<dbReference type="InterPro" id="IPR000330">
    <property type="entry name" value="SNF2_N"/>
</dbReference>
<dbReference type="InterPro" id="IPR018957">
    <property type="entry name" value="Znf_C3HC4_RING-type"/>
</dbReference>
<dbReference type="GO" id="GO:0004386">
    <property type="term" value="F:helicase activity"/>
    <property type="evidence" value="ECO:0007669"/>
    <property type="project" value="UniProtKB-KW"/>
</dbReference>
<dbReference type="Gene3D" id="3.40.50.300">
    <property type="entry name" value="P-loop containing nucleotide triphosphate hydrolases"/>
    <property type="match status" value="1"/>
</dbReference>
<dbReference type="Pfam" id="PF00097">
    <property type="entry name" value="zf-C3HC4"/>
    <property type="match status" value="1"/>
</dbReference>
<dbReference type="InterPro" id="IPR017907">
    <property type="entry name" value="Znf_RING_CS"/>
</dbReference>
<dbReference type="InterPro" id="IPR049730">
    <property type="entry name" value="SNF2/RAD54-like_C"/>
</dbReference>
<evidence type="ECO:0000256" key="5">
    <source>
        <dbReference type="ARBA" id="ARBA00022801"/>
    </source>
</evidence>
<feature type="compositionally biased region" description="Basic residues" evidence="10">
    <location>
        <begin position="803"/>
        <end position="831"/>
    </location>
</feature>
<dbReference type="Pfam" id="PF00271">
    <property type="entry name" value="Helicase_C"/>
    <property type="match status" value="2"/>
</dbReference>
<dbReference type="SMART" id="SM00184">
    <property type="entry name" value="RING"/>
    <property type="match status" value="1"/>
</dbReference>
<evidence type="ECO:0000259" key="12">
    <source>
        <dbReference type="PROSITE" id="PS51194"/>
    </source>
</evidence>
<evidence type="ECO:0000313" key="13">
    <source>
        <dbReference type="EMBL" id="PWN97803.1"/>
    </source>
</evidence>
<dbReference type="RefSeq" id="XP_025598082.1">
    <property type="nucleotide sequence ID" value="XM_025744143.1"/>
</dbReference>
<comment type="similarity">
    <text evidence="1">Belongs to the SNF2/RAD54 helicase family.</text>
</comment>
<dbReference type="GO" id="GO:0005524">
    <property type="term" value="F:ATP binding"/>
    <property type="evidence" value="ECO:0007669"/>
    <property type="project" value="UniProtKB-KW"/>
</dbReference>
<dbReference type="SMART" id="SM00490">
    <property type="entry name" value="HELICc"/>
    <property type="match status" value="1"/>
</dbReference>
<dbReference type="SUPFAM" id="SSF52540">
    <property type="entry name" value="P-loop containing nucleoside triphosphate hydrolases"/>
    <property type="match status" value="2"/>
</dbReference>
<evidence type="ECO:0000256" key="7">
    <source>
        <dbReference type="ARBA" id="ARBA00022833"/>
    </source>
</evidence>
<dbReference type="Gene3D" id="3.30.40.10">
    <property type="entry name" value="Zinc/RING finger domain, C3HC4 (zinc finger)"/>
    <property type="match status" value="1"/>
</dbReference>
<dbReference type="GO" id="GO:0005634">
    <property type="term" value="C:nucleus"/>
    <property type="evidence" value="ECO:0007669"/>
    <property type="project" value="TreeGrafter"/>
</dbReference>
<evidence type="ECO:0000256" key="3">
    <source>
        <dbReference type="ARBA" id="ARBA00022741"/>
    </source>
</evidence>
<feature type="region of interest" description="Disordered" evidence="10">
    <location>
        <begin position="1"/>
        <end position="140"/>
    </location>
</feature>
<feature type="domain" description="RING-type" evidence="11">
    <location>
        <begin position="1098"/>
        <end position="1139"/>
    </location>
</feature>
<dbReference type="Pfam" id="PF00176">
    <property type="entry name" value="SNF2-rel_dom"/>
    <property type="match status" value="2"/>
</dbReference>
<organism evidence="13 14">
    <name type="scientific">Tilletiopsis washingtonensis</name>
    <dbReference type="NCBI Taxonomy" id="58919"/>
    <lineage>
        <taxon>Eukaryota</taxon>
        <taxon>Fungi</taxon>
        <taxon>Dikarya</taxon>
        <taxon>Basidiomycota</taxon>
        <taxon>Ustilaginomycotina</taxon>
        <taxon>Exobasidiomycetes</taxon>
        <taxon>Entylomatales</taxon>
        <taxon>Entylomatales incertae sedis</taxon>
        <taxon>Tilletiopsis</taxon>
    </lineage>
</organism>
<evidence type="ECO:0000256" key="4">
    <source>
        <dbReference type="ARBA" id="ARBA00022771"/>
    </source>
</evidence>
<feature type="compositionally biased region" description="Basic residues" evidence="10">
    <location>
        <begin position="598"/>
        <end position="610"/>
    </location>
</feature>
<keyword evidence="14" id="KW-1185">Reference proteome</keyword>
<feature type="domain" description="Helicase C-terminal" evidence="12">
    <location>
        <begin position="1180"/>
        <end position="1406"/>
    </location>
</feature>
<dbReference type="SUPFAM" id="SSF57850">
    <property type="entry name" value="RING/U-box"/>
    <property type="match status" value="1"/>
</dbReference>
<dbReference type="STRING" id="58919.A0A316ZC45"/>
<evidence type="ECO:0000256" key="2">
    <source>
        <dbReference type="ARBA" id="ARBA00022723"/>
    </source>
</evidence>
<dbReference type="InterPro" id="IPR001841">
    <property type="entry name" value="Znf_RING"/>
</dbReference>
<evidence type="ECO:0000256" key="1">
    <source>
        <dbReference type="ARBA" id="ARBA00007025"/>
    </source>
</evidence>
<dbReference type="OrthoDB" id="448448at2759"/>
<proteinExistence type="inferred from homology"/>
<feature type="compositionally biased region" description="Basic and acidic residues" evidence="10">
    <location>
        <begin position="634"/>
        <end position="645"/>
    </location>
</feature>
<evidence type="ECO:0000256" key="10">
    <source>
        <dbReference type="SAM" id="MobiDB-lite"/>
    </source>
</evidence>
<sequence length="1441" mass="157069">MPKARSSGSGGAGHGLENAIELSSGDESSSDDQPIVLAPTKKRASSGNTKPADRPVPRPAVHGSASASKKRSAADVPLSSESEDLPDLHFGSGFSRAAPVAKLPQRSRSDGPPKNVASGSVKREASGSGARDSAVPAPRRAPVVHMAESDEDVKVHIPATPAQAEGAYTRFATLRAAVRVDDAVQALDARGKEVKINVAGSMLVVTLADDDAFLGEIQCRALLPFFNGLYPVQHRAFLLAPAIAARSHNVAFDLSALTKLTETYRRKIKNVVFNDGGNVTFLSRKGAGKDAADYGAEMRAVVAAEPRETLKGVGKEERARIAQARLEEAIAERRKRRADAQAAAAAQAQPVAGPSGVKHEGDVKPEVPAVVAAAEQAAAGAPAAVPGALPALPPARLARQVFIDGELVEIEGDDPAGALFNGLAPPAPGSEMADMLRNMAQGEYHGNDALGALYDEKASFDVAHLPKYADTDALRARGLKTSLYPHQLQGLRWMIEAEHRTLPQEPDDEPVMLYVARKDARGGRYWYHMGLRESTRRPPPLPRGGILSDGMGLGKTLQVVALIISDCDDPSAARGADVKPDADMKNGHSDTEDDGPAPKKRAALKGKGKAKAASSVKKEAGGRAAKGKARSSFVKKESRRSRSESADSDSYTESGSESDELLSSEDDTGIPDDDPEAPYTHTNLIVMPLSILTQWKDQIAIHTSGVRVLVYHGADVVKKYKTFKNYDIVLTTFDTLKNQHRVLAEKRDLERRKELYEAAMLELQEEREKVEARRPQAVTPGLLASVDADLEIIEERMKEEKRLLKHGPNPKKKGKPGRPSKKAKKSAKGKGRAYDTDSDFGNSEEDDYMTDESFIVYKRKDNYKKSDWVGPLFTTRFRRCVLDEAHIARNSKTGIYQSILDVQAQRKWSLTGTPIVNGTKDLGSLVAWHGLEPFASDAKMWTKLIETPLKKNARMGGTLLKAVVRALILRRVKSMTDDNGRPLVPLPPITVYEHTVPLRPDDRVYYDKCEEALKGHVEALIETGELARMRSFVLVFLVRLRQLACHRGLVSPNLLEELKSAKWTTGEKDGDAPATLDQATIEMLQEQLAAVVALNEDCPICFTALAEKTPVITTCRHAYCRECIETVMNSPGPLCPLDRRPLPKGSLLIELPVSRASSEDTADSDAEDWTMERGSAKLDEITRIILGLEAQDPTEKVVVFSNFKKHLDIVAKRLELESVPYCRLDGSMNKERRERSIASFNRPIDPEDLPDLKPVVGGTRMRSGGPTPSVLSLLNNLDSTRRDAGYAVKKKTKAQLSKREQAAQDEREGIGRTIPRVFLITIGAGSLGLNLTAASTCIIIDPWWQSAISDQATDRIHRMGQTRDCKVFHFVSEGTIENRMQEIQKSKEALTMKAFEGVTSHGKRIAAARDRRTTGLGDLAALLNLSPELVRRAERLAAERA</sequence>
<evidence type="ECO:0000313" key="14">
    <source>
        <dbReference type="Proteomes" id="UP000245946"/>
    </source>
</evidence>
<dbReference type="Gene3D" id="3.40.50.10810">
    <property type="entry name" value="Tandem AAA-ATPase domain"/>
    <property type="match status" value="3"/>
</dbReference>
<keyword evidence="7" id="KW-0862">Zinc</keyword>
<feature type="compositionally biased region" description="Basic and acidic residues" evidence="10">
    <location>
        <begin position="576"/>
        <end position="590"/>
    </location>
</feature>
<dbReference type="GO" id="GO:0008270">
    <property type="term" value="F:zinc ion binding"/>
    <property type="evidence" value="ECO:0007669"/>
    <property type="project" value="UniProtKB-KW"/>
</dbReference>
<accession>A0A316ZC45</accession>
<dbReference type="InterPro" id="IPR038718">
    <property type="entry name" value="SNF2-like_sf"/>
</dbReference>
<dbReference type="PANTHER" id="PTHR45626:SF17">
    <property type="entry name" value="HELICASE-LIKE TRANSCRIPTION FACTOR"/>
    <property type="match status" value="1"/>
</dbReference>
<evidence type="ECO:0000256" key="9">
    <source>
        <dbReference type="PROSITE-ProRule" id="PRU00175"/>
    </source>
</evidence>
<name>A0A316ZC45_9BASI</name>
<keyword evidence="2" id="KW-0479">Metal-binding</keyword>
<keyword evidence="5" id="KW-0378">Hydrolase</keyword>
<dbReference type="InterPro" id="IPR014001">
    <property type="entry name" value="Helicase_ATP-bd"/>
</dbReference>
<keyword evidence="6" id="KW-0347">Helicase</keyword>
<dbReference type="EMBL" id="KZ819293">
    <property type="protein sequence ID" value="PWN97803.1"/>
    <property type="molecule type" value="Genomic_DNA"/>
</dbReference>